<dbReference type="PANTHER" id="PTHR16517:SF7">
    <property type="entry name" value="PROTEIN KING TUBBY"/>
    <property type="match status" value="1"/>
</dbReference>
<name>A0A7S2QIK1_9DINO</name>
<reference evidence="4" key="1">
    <citation type="submission" date="2021-01" db="EMBL/GenBank/DDBJ databases">
        <authorList>
            <person name="Corre E."/>
            <person name="Pelletier E."/>
            <person name="Niang G."/>
            <person name="Scheremetjew M."/>
            <person name="Finn R."/>
            <person name="Kale V."/>
            <person name="Holt S."/>
            <person name="Cochrane G."/>
            <person name="Meng A."/>
            <person name="Brown T."/>
            <person name="Cohen L."/>
        </authorList>
    </citation>
    <scope>NUCLEOTIDE SEQUENCE</scope>
    <source>
        <strain evidence="4">RCC3387</strain>
    </source>
</reference>
<feature type="region of interest" description="Disordered" evidence="2">
    <location>
        <begin position="1"/>
        <end position="33"/>
    </location>
</feature>
<evidence type="ECO:0000256" key="1">
    <source>
        <dbReference type="ARBA" id="ARBA00007129"/>
    </source>
</evidence>
<proteinExistence type="inferred from homology"/>
<dbReference type="Gene3D" id="3.20.90.10">
    <property type="entry name" value="Tubby Protein, Chain A"/>
    <property type="match status" value="1"/>
</dbReference>
<comment type="similarity">
    <text evidence="1">Belongs to the TUB family.</text>
</comment>
<dbReference type="SUPFAM" id="SSF54518">
    <property type="entry name" value="Tubby C-terminal domain-like"/>
    <property type="match status" value="1"/>
</dbReference>
<feature type="compositionally biased region" description="Polar residues" evidence="2">
    <location>
        <begin position="1"/>
        <end position="13"/>
    </location>
</feature>
<gene>
    <name evidence="4" type="ORF">BRAN1462_LOCUS61209</name>
</gene>
<evidence type="ECO:0000256" key="2">
    <source>
        <dbReference type="SAM" id="MobiDB-lite"/>
    </source>
</evidence>
<dbReference type="EMBL" id="HBGW01096470">
    <property type="protein sequence ID" value="CAD9643387.1"/>
    <property type="molecule type" value="Transcribed_RNA"/>
</dbReference>
<protein>
    <recommendedName>
        <fullName evidence="3">Tubby C-terminal domain-containing protein</fullName>
    </recommendedName>
</protein>
<dbReference type="Pfam" id="PF01167">
    <property type="entry name" value="Tub"/>
    <property type="match status" value="1"/>
</dbReference>
<organism evidence="4">
    <name type="scientific">Zooxanthella nutricula</name>
    <dbReference type="NCBI Taxonomy" id="1333877"/>
    <lineage>
        <taxon>Eukaryota</taxon>
        <taxon>Sar</taxon>
        <taxon>Alveolata</taxon>
        <taxon>Dinophyceae</taxon>
        <taxon>Peridiniales</taxon>
        <taxon>Peridiniales incertae sedis</taxon>
        <taxon>Zooxanthella</taxon>
    </lineage>
</organism>
<evidence type="ECO:0000259" key="3">
    <source>
        <dbReference type="Pfam" id="PF01167"/>
    </source>
</evidence>
<dbReference type="InterPro" id="IPR000007">
    <property type="entry name" value="Tubby_C"/>
</dbReference>
<sequence length="342" mass="37909">MLETSMSRMSLSTFGDLDDSGLVAPEPMGTDDDDEALRRHALEQDLDERGIFASFDPTIGRASADYGDKEGPFNVAAIPPSEIKQFLLSPAPKGPGMIECRIIRERTGLNKFFPKYTLETDAGTFLMCAKKQTKNKTSNYAVSMSQVDGEGKEGESCLGKLRSNFSGLEFSAYGSGLNPKKIDQSMSQSHAIQLARQEFVAVQYSSSLWGHKPRGPRKMSCVIPRVQPSGERLACRTLNPEAEGLLPMVKSGNGANAIDVYCNKPPKWNEQLGAFVLNFNKRVTQASVKNFQLTTMEDPDTVYLQFGRVDKDVFNMDFRFPFSPFQAFAVCLSSFDYKLCCE</sequence>
<accession>A0A7S2QIK1</accession>
<evidence type="ECO:0000313" key="4">
    <source>
        <dbReference type="EMBL" id="CAD9643387.1"/>
    </source>
</evidence>
<dbReference type="AlphaFoldDB" id="A0A7S2QIK1"/>
<dbReference type="PRINTS" id="PR01573">
    <property type="entry name" value="SUPERTUBBY"/>
</dbReference>
<feature type="domain" description="Tubby C-terminal" evidence="3">
    <location>
        <begin position="88"/>
        <end position="336"/>
    </location>
</feature>
<dbReference type="PANTHER" id="PTHR16517">
    <property type="entry name" value="TUBBY-RELATED"/>
    <property type="match status" value="1"/>
</dbReference>
<dbReference type="InterPro" id="IPR025659">
    <property type="entry name" value="Tubby-like_C"/>
</dbReference>